<name>A0ACB0DPQ5_RANTA</name>
<evidence type="ECO:0000313" key="2">
    <source>
        <dbReference type="Proteomes" id="UP001162501"/>
    </source>
</evidence>
<dbReference type="Proteomes" id="UP001162501">
    <property type="component" value="Chromosome 1"/>
</dbReference>
<gene>
    <name evidence="1" type="ORF">MRATA1EN3_LOCUS1468</name>
</gene>
<evidence type="ECO:0000313" key="1">
    <source>
        <dbReference type="EMBL" id="CAI9690255.1"/>
    </source>
</evidence>
<protein>
    <submittedName>
        <fullName evidence="1">Uncharacterized protein</fullName>
    </submittedName>
</protein>
<accession>A0ACB0DPQ5</accession>
<sequence>MSDLETYSHKLLPSNFASPGQARNPKEVGEMGSCVGPSLTGLRAGRGTFSVPPSPPTSSLHPLAQRTSHSYTLLAAAPPPKDLTHLRLRAQGPHPHRIIPHRGEPPSVFPGSRKPSLHCPETPWLHAALVHGEGLTSLRVTPEGGRTFLQPERLLRAFPGGWSTSRHFPPGPSDHPSSAAPYPGAPGLWDLEVLPPYLAQLQTEVQPGDQQDWPAPPDAVGLTPKPSSRSLLARSPAPIDIHRPVCTRAHACMHAARIKVRPLTDTSASPPPPGGLRCHRPTSQRGGGEVGPLRGPPCCTGSPPLLCTAGVRQQPRSGVQ</sequence>
<proteinExistence type="predicted"/>
<organism evidence="1 2">
    <name type="scientific">Rangifer tarandus platyrhynchus</name>
    <name type="common">Svalbard reindeer</name>
    <dbReference type="NCBI Taxonomy" id="3082113"/>
    <lineage>
        <taxon>Eukaryota</taxon>
        <taxon>Metazoa</taxon>
        <taxon>Chordata</taxon>
        <taxon>Craniata</taxon>
        <taxon>Vertebrata</taxon>
        <taxon>Euteleostomi</taxon>
        <taxon>Mammalia</taxon>
        <taxon>Eutheria</taxon>
        <taxon>Laurasiatheria</taxon>
        <taxon>Artiodactyla</taxon>
        <taxon>Ruminantia</taxon>
        <taxon>Pecora</taxon>
        <taxon>Cervidae</taxon>
        <taxon>Odocoileinae</taxon>
        <taxon>Rangifer</taxon>
    </lineage>
</organism>
<dbReference type="EMBL" id="OX596085">
    <property type="protein sequence ID" value="CAI9690255.1"/>
    <property type="molecule type" value="Genomic_DNA"/>
</dbReference>
<reference evidence="1" key="1">
    <citation type="submission" date="2023-05" db="EMBL/GenBank/DDBJ databases">
        <authorList>
            <consortium name="ELIXIR-Norway"/>
        </authorList>
    </citation>
    <scope>NUCLEOTIDE SEQUENCE</scope>
</reference>